<name>A0A915HLF0_ROMCU</name>
<keyword evidence="1" id="KW-1185">Reference proteome</keyword>
<reference evidence="2" key="1">
    <citation type="submission" date="2022-11" db="UniProtKB">
        <authorList>
            <consortium name="WormBaseParasite"/>
        </authorList>
    </citation>
    <scope>IDENTIFICATION</scope>
</reference>
<evidence type="ECO:0000313" key="2">
    <source>
        <dbReference type="WBParaSite" id="nRc.2.0.1.t02172-RA"/>
    </source>
</evidence>
<sequence length="228" mass="26527">MEFLRSEKHYAEFIHNDVEFKIIEKISCYSRNFDHSARLFQLFRLPSMGGKIFFVDYKDFRTPAVCSPMNTMSDVAKLAKVEGTVCQNRKSKKKPKRICIVVENNDQKNIAKRYDYHTYYDERLKHAQLFKDYTQDYGDISEGHQHFTDTPARPVLTKFVSTRRNDKTRGRLTNTNNDKPSERGLLAYKRIVDIVDCTMQWLKALSYFAARVASSILNKASMPEDGGP</sequence>
<dbReference type="WBParaSite" id="nRc.2.0.1.t02172-RA">
    <property type="protein sequence ID" value="nRc.2.0.1.t02172-RA"/>
    <property type="gene ID" value="nRc.2.0.1.g02172"/>
</dbReference>
<dbReference type="Proteomes" id="UP000887565">
    <property type="component" value="Unplaced"/>
</dbReference>
<protein>
    <submittedName>
        <fullName evidence="2">Uncharacterized protein</fullName>
    </submittedName>
</protein>
<evidence type="ECO:0000313" key="1">
    <source>
        <dbReference type="Proteomes" id="UP000887565"/>
    </source>
</evidence>
<accession>A0A915HLF0</accession>
<organism evidence="1 2">
    <name type="scientific">Romanomermis culicivorax</name>
    <name type="common">Nematode worm</name>
    <dbReference type="NCBI Taxonomy" id="13658"/>
    <lineage>
        <taxon>Eukaryota</taxon>
        <taxon>Metazoa</taxon>
        <taxon>Ecdysozoa</taxon>
        <taxon>Nematoda</taxon>
        <taxon>Enoplea</taxon>
        <taxon>Dorylaimia</taxon>
        <taxon>Mermithida</taxon>
        <taxon>Mermithoidea</taxon>
        <taxon>Mermithidae</taxon>
        <taxon>Romanomermis</taxon>
    </lineage>
</organism>
<proteinExistence type="predicted"/>
<dbReference type="AlphaFoldDB" id="A0A915HLF0"/>